<dbReference type="InterPro" id="IPR027417">
    <property type="entry name" value="P-loop_NTPase"/>
</dbReference>
<keyword evidence="2" id="KW-0813">Transport</keyword>
<evidence type="ECO:0000256" key="2">
    <source>
        <dbReference type="ARBA" id="ARBA00022448"/>
    </source>
</evidence>
<dbReference type="RefSeq" id="WP_233726582.1">
    <property type="nucleotide sequence ID" value="NZ_JAJVCN010000002.1"/>
</dbReference>
<comment type="caution">
    <text evidence="7">The sequence shown here is derived from an EMBL/GenBank/DDBJ whole genome shotgun (WGS) entry which is preliminary data.</text>
</comment>
<dbReference type="EMBL" id="JAJVCN010000002">
    <property type="protein sequence ID" value="MCE7004967.1"/>
    <property type="molecule type" value="Genomic_DNA"/>
</dbReference>
<organism evidence="7 8">
    <name type="scientific">Kibdelosporangium philippinense</name>
    <dbReference type="NCBI Taxonomy" id="211113"/>
    <lineage>
        <taxon>Bacteria</taxon>
        <taxon>Bacillati</taxon>
        <taxon>Actinomycetota</taxon>
        <taxon>Actinomycetes</taxon>
        <taxon>Pseudonocardiales</taxon>
        <taxon>Pseudonocardiaceae</taxon>
        <taxon>Kibdelosporangium</taxon>
    </lineage>
</organism>
<comment type="similarity">
    <text evidence="1">Belongs to the ABC transporter superfamily.</text>
</comment>
<proteinExistence type="inferred from homology"/>
<dbReference type="Pfam" id="PF00005">
    <property type="entry name" value="ABC_tran"/>
    <property type="match status" value="1"/>
</dbReference>
<dbReference type="GO" id="GO:0005524">
    <property type="term" value="F:ATP binding"/>
    <property type="evidence" value="ECO:0007669"/>
    <property type="project" value="UniProtKB-KW"/>
</dbReference>
<evidence type="ECO:0000256" key="1">
    <source>
        <dbReference type="ARBA" id="ARBA00005417"/>
    </source>
</evidence>
<dbReference type="InterPro" id="IPR003439">
    <property type="entry name" value="ABC_transporter-like_ATP-bd"/>
</dbReference>
<dbReference type="PANTHER" id="PTHR43820">
    <property type="entry name" value="HIGH-AFFINITY BRANCHED-CHAIN AMINO ACID TRANSPORT ATP-BINDING PROTEIN LIVF"/>
    <property type="match status" value="1"/>
</dbReference>
<name>A0ABS8ZBT7_9PSEU</name>
<evidence type="ECO:0000256" key="3">
    <source>
        <dbReference type="ARBA" id="ARBA00022741"/>
    </source>
</evidence>
<dbReference type="SUPFAM" id="SSF52540">
    <property type="entry name" value="P-loop containing nucleoside triphosphate hydrolases"/>
    <property type="match status" value="1"/>
</dbReference>
<dbReference type="Gene3D" id="3.40.50.300">
    <property type="entry name" value="P-loop containing nucleotide triphosphate hydrolases"/>
    <property type="match status" value="1"/>
</dbReference>
<dbReference type="CDD" id="cd03224">
    <property type="entry name" value="ABC_TM1139_LivF_branched"/>
    <property type="match status" value="1"/>
</dbReference>
<keyword evidence="8" id="KW-1185">Reference proteome</keyword>
<keyword evidence="4 7" id="KW-0067">ATP-binding</keyword>
<dbReference type="InterPro" id="IPR003593">
    <property type="entry name" value="AAA+_ATPase"/>
</dbReference>
<dbReference type="PROSITE" id="PS50893">
    <property type="entry name" value="ABC_TRANSPORTER_2"/>
    <property type="match status" value="1"/>
</dbReference>
<keyword evidence="5" id="KW-0029">Amino-acid transport</keyword>
<protein>
    <submittedName>
        <fullName evidence="7">ABC transporter ATP-binding protein</fullName>
    </submittedName>
</protein>
<evidence type="ECO:0000256" key="4">
    <source>
        <dbReference type="ARBA" id="ARBA00022840"/>
    </source>
</evidence>
<evidence type="ECO:0000313" key="7">
    <source>
        <dbReference type="EMBL" id="MCE7004967.1"/>
    </source>
</evidence>
<evidence type="ECO:0000313" key="8">
    <source>
        <dbReference type="Proteomes" id="UP001521150"/>
    </source>
</evidence>
<dbReference type="PANTHER" id="PTHR43820:SF8">
    <property type="entry name" value="ABC TRANSPORTER SUBSTRATE-BINDING PROTEIN"/>
    <property type="match status" value="1"/>
</dbReference>
<dbReference type="Proteomes" id="UP001521150">
    <property type="component" value="Unassembled WGS sequence"/>
</dbReference>
<keyword evidence="3" id="KW-0547">Nucleotide-binding</keyword>
<evidence type="ECO:0000256" key="5">
    <source>
        <dbReference type="ARBA" id="ARBA00022970"/>
    </source>
</evidence>
<accession>A0ABS8ZBT7</accession>
<reference evidence="7 8" key="1">
    <citation type="submission" date="2021-12" db="EMBL/GenBank/DDBJ databases">
        <title>Genome sequence of Kibdelosporangium philippinense ATCC 49844.</title>
        <authorList>
            <person name="Fedorov E.A."/>
            <person name="Omeragic M."/>
            <person name="Shalygina K.F."/>
            <person name="Maclea K.S."/>
        </authorList>
    </citation>
    <scope>NUCLEOTIDE SEQUENCE [LARGE SCALE GENOMIC DNA]</scope>
    <source>
        <strain evidence="7 8">ATCC 49844</strain>
    </source>
</reference>
<gene>
    <name evidence="7" type="ORF">LWC34_19355</name>
</gene>
<dbReference type="SMART" id="SM00382">
    <property type="entry name" value="AAA"/>
    <property type="match status" value="1"/>
</dbReference>
<dbReference type="InterPro" id="IPR052156">
    <property type="entry name" value="BCAA_Transport_ATP-bd_LivF"/>
</dbReference>
<dbReference type="InterPro" id="IPR017871">
    <property type="entry name" value="ABC_transporter-like_CS"/>
</dbReference>
<sequence>MLSVSNLEVVYDDVVLVLRGLSLEVPAGSIVAVLGANGAGKTTLLRAVTGLLVPHRGKITKGTVRLDGDDITGADPAKIVRKGIAQVLEGRRVFAEITVDENLRAGAYTRRSRAEVKESYARVLDLFPVLANRRKSIAGYLSGGEQQMLAIGRALMASPRLLLLDEPSLGLAPRLVEQVRDIIVQINQQGTSVLLIEQNAVMALAIANSGYVLESGKVVKDGPAADLLADEDIREFYLGSGERRSFADIKSYRRRKRWSA</sequence>
<dbReference type="PROSITE" id="PS00211">
    <property type="entry name" value="ABC_TRANSPORTER_1"/>
    <property type="match status" value="1"/>
</dbReference>
<evidence type="ECO:0000259" key="6">
    <source>
        <dbReference type="PROSITE" id="PS50893"/>
    </source>
</evidence>
<feature type="domain" description="ABC transporter" evidence="6">
    <location>
        <begin position="2"/>
        <end position="240"/>
    </location>
</feature>